<accession>A0A2N0NN76</accession>
<organism evidence="1 2">
    <name type="scientific">Rhizophagus irregularis</name>
    <dbReference type="NCBI Taxonomy" id="588596"/>
    <lineage>
        <taxon>Eukaryota</taxon>
        <taxon>Fungi</taxon>
        <taxon>Fungi incertae sedis</taxon>
        <taxon>Mucoromycota</taxon>
        <taxon>Glomeromycotina</taxon>
        <taxon>Glomeromycetes</taxon>
        <taxon>Glomerales</taxon>
        <taxon>Glomeraceae</taxon>
        <taxon>Rhizophagus</taxon>
    </lineage>
</organism>
<name>A0A2N0NN76_9GLOM</name>
<comment type="caution">
    <text evidence="1">The sequence shown here is derived from an EMBL/GenBank/DDBJ whole genome shotgun (WGS) entry which is preliminary data.</text>
</comment>
<evidence type="ECO:0000313" key="1">
    <source>
        <dbReference type="EMBL" id="PKB96015.1"/>
    </source>
</evidence>
<evidence type="ECO:0000313" key="2">
    <source>
        <dbReference type="Proteomes" id="UP000232722"/>
    </source>
</evidence>
<protein>
    <submittedName>
        <fullName evidence="1">Uncharacterized protein</fullName>
    </submittedName>
</protein>
<dbReference type="AlphaFoldDB" id="A0A2N0NN76"/>
<reference evidence="1 2" key="1">
    <citation type="submission" date="2016-04" db="EMBL/GenBank/DDBJ databases">
        <title>Genome analyses suggest a sexual origin of heterokaryosis in a supposedly ancient asexual fungus.</title>
        <authorList>
            <person name="Ropars J."/>
            <person name="Sedzielewska K."/>
            <person name="Noel J."/>
            <person name="Charron P."/>
            <person name="Farinelli L."/>
            <person name="Marton T."/>
            <person name="Kruger M."/>
            <person name="Pelin A."/>
            <person name="Brachmann A."/>
            <person name="Corradi N."/>
        </authorList>
    </citation>
    <scope>NUCLEOTIDE SEQUENCE [LARGE SCALE GENOMIC DNA]</scope>
    <source>
        <strain evidence="1 2">A5</strain>
    </source>
</reference>
<dbReference type="Proteomes" id="UP000232722">
    <property type="component" value="Unassembled WGS sequence"/>
</dbReference>
<reference evidence="1 2" key="2">
    <citation type="submission" date="2017-09" db="EMBL/GenBank/DDBJ databases">
        <title>Extensive intraspecific genome diversity in a model arbuscular mycorrhizal fungus.</title>
        <authorList>
            <person name="Chen E.C."/>
            <person name="Morin E."/>
            <person name="Beaudet D."/>
            <person name="Noel J."/>
            <person name="Ndikumana S."/>
            <person name="Charron P."/>
            <person name="St-Onge C."/>
            <person name="Giorgi J."/>
            <person name="Grigoriev I.V."/>
            <person name="Roux C."/>
            <person name="Martin F.M."/>
            <person name="Corradi N."/>
        </authorList>
    </citation>
    <scope>NUCLEOTIDE SEQUENCE [LARGE SCALE GENOMIC DNA]</scope>
    <source>
        <strain evidence="1 2">A5</strain>
    </source>
</reference>
<dbReference type="VEuPathDB" id="FungiDB:FUN_004608"/>
<gene>
    <name evidence="1" type="ORF">RhiirA5_435623</name>
</gene>
<sequence>MEALFNCLFLNTDSLIPIPIYNNDNGLLREFLSDKKDAKKKRYKKWFYRIMLYIVQKLHREEINRLKGYFKDELDTKNFVVSNIHIRHRFKPIDARIREVKHWKTLTSGRIMVKKTLTSLLLIIGSIPLAKIELTFQLVKTFGKDFELHQREDTIDTLWNGSTTIFGIKRRFEHRNVDDKYFHSIPVLAGGPEFLDEIERLLRHCINEYDEKIYRSGLIPNP</sequence>
<dbReference type="EMBL" id="LLXJ01004249">
    <property type="protein sequence ID" value="PKB96015.1"/>
    <property type="molecule type" value="Genomic_DNA"/>
</dbReference>
<proteinExistence type="predicted"/>